<sequence>MLAKKRNRTMIEDEKLMAEIKAQAEKAEEARPETIDVSVLAMTLGAEFPHRSVDEIKKKIIDVWRANDLFYTE</sequence>
<organism evidence="1 2">
    <name type="scientific">Phyllobacterium brassicacearum</name>
    <dbReference type="NCBI Taxonomy" id="314235"/>
    <lineage>
        <taxon>Bacteria</taxon>
        <taxon>Pseudomonadati</taxon>
        <taxon>Pseudomonadota</taxon>
        <taxon>Alphaproteobacteria</taxon>
        <taxon>Hyphomicrobiales</taxon>
        <taxon>Phyllobacteriaceae</taxon>
        <taxon>Phyllobacterium</taxon>
    </lineage>
</organism>
<dbReference type="AlphaFoldDB" id="A0A2P7AN47"/>
<evidence type="ECO:0000313" key="2">
    <source>
        <dbReference type="Proteomes" id="UP000241444"/>
    </source>
</evidence>
<keyword evidence="2" id="KW-1185">Reference proteome</keyword>
<reference evidence="2" key="1">
    <citation type="submission" date="2017-11" db="EMBL/GenBank/DDBJ databases">
        <authorList>
            <person name="Kuznetsova I."/>
            <person name="Sazanova A."/>
            <person name="Chirak E."/>
            <person name="Safronova V."/>
            <person name="Willems A."/>
        </authorList>
    </citation>
    <scope>NUCLEOTIDE SEQUENCE [LARGE SCALE GENOMIC DNA]</scope>
    <source>
        <strain evidence="2">STM 196</strain>
    </source>
</reference>
<comment type="caution">
    <text evidence="1">The sequence shown here is derived from an EMBL/GenBank/DDBJ whole genome shotgun (WGS) entry which is preliminary data.</text>
</comment>
<evidence type="ECO:0000313" key="1">
    <source>
        <dbReference type="EMBL" id="PSH55648.1"/>
    </source>
</evidence>
<dbReference type="Proteomes" id="UP000241444">
    <property type="component" value="Unassembled WGS sequence"/>
</dbReference>
<proteinExistence type="predicted"/>
<dbReference type="EMBL" id="PGGO01000065">
    <property type="protein sequence ID" value="PSH55648.1"/>
    <property type="molecule type" value="Genomic_DNA"/>
</dbReference>
<name>A0A2P7AN47_9HYPH</name>
<accession>A0A2P7AN47</accession>
<gene>
    <name evidence="1" type="ORF">CU102_28205</name>
</gene>
<protein>
    <submittedName>
        <fullName evidence="1">Uncharacterized protein</fullName>
    </submittedName>
</protein>